<gene>
    <name evidence="2" type="ORF">BSL78_13758</name>
</gene>
<dbReference type="Proteomes" id="UP000230750">
    <property type="component" value="Unassembled WGS sequence"/>
</dbReference>
<evidence type="ECO:0000313" key="2">
    <source>
        <dbReference type="EMBL" id="PIK49368.1"/>
    </source>
</evidence>
<keyword evidence="3" id="KW-1185">Reference proteome</keyword>
<comment type="caution">
    <text evidence="2">The sequence shown here is derived from an EMBL/GenBank/DDBJ whole genome shotgun (WGS) entry which is preliminary data.</text>
</comment>
<feature type="compositionally biased region" description="Basic and acidic residues" evidence="1">
    <location>
        <begin position="233"/>
        <end position="247"/>
    </location>
</feature>
<feature type="region of interest" description="Disordered" evidence="1">
    <location>
        <begin position="214"/>
        <end position="277"/>
    </location>
</feature>
<feature type="region of interest" description="Disordered" evidence="1">
    <location>
        <begin position="315"/>
        <end position="354"/>
    </location>
</feature>
<name>A0A2G8KN55_STIJA</name>
<proteinExistence type="predicted"/>
<protein>
    <submittedName>
        <fullName evidence="2">Uncharacterized protein</fullName>
    </submittedName>
</protein>
<dbReference type="EMBL" id="MRZV01000469">
    <property type="protein sequence ID" value="PIK49368.1"/>
    <property type="molecule type" value="Genomic_DNA"/>
</dbReference>
<feature type="compositionally biased region" description="Polar residues" evidence="1">
    <location>
        <begin position="248"/>
        <end position="263"/>
    </location>
</feature>
<feature type="region of interest" description="Disordered" evidence="1">
    <location>
        <begin position="161"/>
        <end position="180"/>
    </location>
</feature>
<sequence length="354" mass="39346">MDSIFSPLVYARIDRYSEAYTALTCGPCRLCGHTQTFPHGLTASEIKRITKRLALEGCESPGINMRNYSRRGHERKPKPCNVIIEGSCSEVTGISTIHNFEEKIKSDEEIWTEQMKFEHFGCHGEIRRRSDSGYTGGGGGGLSLRTDFSSLKRSTSDTCLNEGFERTSSETSSQRGKHTDGHLKELYHHTIPQISITSLSSLYDVIDHNFESAKSGYQNGGCNKTDNINTTSIDHKEYGSKQRKDSDLSTGENQPDVNLTKSTECQHRESEIKTSISSGETNMTVLLQTRVESPGIRLQLELLSSSGLISHYKEESRAGRLVEPSSQRSPPSFEYSRSHSVDYSGDGAVQLTIN</sequence>
<evidence type="ECO:0000256" key="1">
    <source>
        <dbReference type="SAM" id="MobiDB-lite"/>
    </source>
</evidence>
<reference evidence="2 3" key="1">
    <citation type="journal article" date="2017" name="PLoS Biol.">
        <title>The sea cucumber genome provides insights into morphological evolution and visceral regeneration.</title>
        <authorList>
            <person name="Zhang X."/>
            <person name="Sun L."/>
            <person name="Yuan J."/>
            <person name="Sun Y."/>
            <person name="Gao Y."/>
            <person name="Zhang L."/>
            <person name="Li S."/>
            <person name="Dai H."/>
            <person name="Hamel J.F."/>
            <person name="Liu C."/>
            <person name="Yu Y."/>
            <person name="Liu S."/>
            <person name="Lin W."/>
            <person name="Guo K."/>
            <person name="Jin S."/>
            <person name="Xu P."/>
            <person name="Storey K.B."/>
            <person name="Huan P."/>
            <person name="Zhang T."/>
            <person name="Zhou Y."/>
            <person name="Zhang J."/>
            <person name="Lin C."/>
            <person name="Li X."/>
            <person name="Xing L."/>
            <person name="Huo D."/>
            <person name="Sun M."/>
            <person name="Wang L."/>
            <person name="Mercier A."/>
            <person name="Li F."/>
            <person name="Yang H."/>
            <person name="Xiang J."/>
        </authorList>
    </citation>
    <scope>NUCLEOTIDE SEQUENCE [LARGE SCALE GENOMIC DNA]</scope>
    <source>
        <strain evidence="2">Shaxun</strain>
        <tissue evidence="2">Muscle</tissue>
    </source>
</reference>
<organism evidence="2 3">
    <name type="scientific">Stichopus japonicus</name>
    <name type="common">Sea cucumber</name>
    <dbReference type="NCBI Taxonomy" id="307972"/>
    <lineage>
        <taxon>Eukaryota</taxon>
        <taxon>Metazoa</taxon>
        <taxon>Echinodermata</taxon>
        <taxon>Eleutherozoa</taxon>
        <taxon>Echinozoa</taxon>
        <taxon>Holothuroidea</taxon>
        <taxon>Aspidochirotacea</taxon>
        <taxon>Aspidochirotida</taxon>
        <taxon>Stichopodidae</taxon>
        <taxon>Apostichopus</taxon>
    </lineage>
</organism>
<dbReference type="AlphaFoldDB" id="A0A2G8KN55"/>
<evidence type="ECO:0000313" key="3">
    <source>
        <dbReference type="Proteomes" id="UP000230750"/>
    </source>
</evidence>
<feature type="compositionally biased region" description="Polar residues" evidence="1">
    <location>
        <begin position="215"/>
        <end position="232"/>
    </location>
</feature>
<accession>A0A2G8KN55</accession>